<feature type="region of interest" description="Disordered" evidence="1">
    <location>
        <begin position="47"/>
        <end position="76"/>
    </location>
</feature>
<gene>
    <name evidence="2" type="ORF">GPM918_LOCUS21636</name>
    <name evidence="3" type="ORF">SRO942_LOCUS21633</name>
</gene>
<dbReference type="AlphaFoldDB" id="A0A814TMK3"/>
<feature type="compositionally biased region" description="Low complexity" evidence="1">
    <location>
        <begin position="56"/>
        <end position="71"/>
    </location>
</feature>
<organism evidence="2 4">
    <name type="scientific">Didymodactylos carnosus</name>
    <dbReference type="NCBI Taxonomy" id="1234261"/>
    <lineage>
        <taxon>Eukaryota</taxon>
        <taxon>Metazoa</taxon>
        <taxon>Spiralia</taxon>
        <taxon>Gnathifera</taxon>
        <taxon>Rotifera</taxon>
        <taxon>Eurotatoria</taxon>
        <taxon>Bdelloidea</taxon>
        <taxon>Philodinida</taxon>
        <taxon>Philodinidae</taxon>
        <taxon>Didymodactylos</taxon>
    </lineage>
</organism>
<name>A0A814TMK3_9BILA</name>
<keyword evidence="4" id="KW-1185">Reference proteome</keyword>
<feature type="region of interest" description="Disordered" evidence="1">
    <location>
        <begin position="135"/>
        <end position="155"/>
    </location>
</feature>
<evidence type="ECO:0000313" key="2">
    <source>
        <dbReference type="EMBL" id="CAF1160157.1"/>
    </source>
</evidence>
<evidence type="ECO:0000313" key="4">
    <source>
        <dbReference type="Proteomes" id="UP000663829"/>
    </source>
</evidence>
<dbReference type="Proteomes" id="UP000681722">
    <property type="component" value="Unassembled WGS sequence"/>
</dbReference>
<dbReference type="EMBL" id="CAJOBC010007174">
    <property type="protein sequence ID" value="CAF3923656.1"/>
    <property type="molecule type" value="Genomic_DNA"/>
</dbReference>
<accession>A0A814TMK3</accession>
<reference evidence="2" key="1">
    <citation type="submission" date="2021-02" db="EMBL/GenBank/DDBJ databases">
        <authorList>
            <person name="Nowell W R."/>
        </authorList>
    </citation>
    <scope>NUCLEOTIDE SEQUENCE</scope>
</reference>
<evidence type="ECO:0000313" key="3">
    <source>
        <dbReference type="EMBL" id="CAF3923656.1"/>
    </source>
</evidence>
<comment type="caution">
    <text evidence="2">The sequence shown here is derived from an EMBL/GenBank/DDBJ whole genome shotgun (WGS) entry which is preliminary data.</text>
</comment>
<dbReference type="Proteomes" id="UP000663829">
    <property type="component" value="Unassembled WGS sequence"/>
</dbReference>
<proteinExistence type="predicted"/>
<dbReference type="EMBL" id="CAJNOQ010007174">
    <property type="protein sequence ID" value="CAF1160157.1"/>
    <property type="molecule type" value="Genomic_DNA"/>
</dbReference>
<sequence>MHWQKPSSCSESACWVTHCPLSGSLDADKKNPKSHDHLYVDENTLDYDNTKRTSTPKRTPARRIPPTRIPTENGHDGFTDGFSVDEESEFHEAVDPIFLTRRRQKQGLIEELLFLGMMGFGSLEDSVQVKGSRFYDSTDEPAHDQVTNQQAQLSQETRKTSRFMLFRRR</sequence>
<evidence type="ECO:0000256" key="1">
    <source>
        <dbReference type="SAM" id="MobiDB-lite"/>
    </source>
</evidence>
<protein>
    <submittedName>
        <fullName evidence="2">Uncharacterized protein</fullName>
    </submittedName>
</protein>
<feature type="compositionally biased region" description="Polar residues" evidence="1">
    <location>
        <begin position="145"/>
        <end position="155"/>
    </location>
</feature>